<keyword evidence="2" id="KW-0732">Signal</keyword>
<organism evidence="3 4">
    <name type="scientific">Prauserella marina</name>
    <dbReference type="NCBI Taxonomy" id="530584"/>
    <lineage>
        <taxon>Bacteria</taxon>
        <taxon>Bacillati</taxon>
        <taxon>Actinomycetota</taxon>
        <taxon>Actinomycetes</taxon>
        <taxon>Pseudonocardiales</taxon>
        <taxon>Pseudonocardiaceae</taxon>
        <taxon>Prauserella</taxon>
    </lineage>
</organism>
<accession>A0A222VS63</accession>
<keyword evidence="4" id="KW-1185">Reference proteome</keyword>
<feature type="signal peptide" evidence="2">
    <location>
        <begin position="1"/>
        <end position="27"/>
    </location>
</feature>
<gene>
    <name evidence="3" type="ORF">SAMN05421630_109229</name>
</gene>
<dbReference type="AlphaFoldDB" id="A0A222VS63"/>
<dbReference type="STRING" id="530584.SAMN05421630_109229"/>
<sequence length="84" mass="8425">MSSHTAFRAGVLALIAAGWLAAGAATAAADNGTQNSGVPLPESQWAVTDDPDTMLAPESGPATDADDAAASIEALFDSWRPGAR</sequence>
<evidence type="ECO:0000313" key="4">
    <source>
        <dbReference type="Proteomes" id="UP000199494"/>
    </source>
</evidence>
<dbReference type="KEGG" id="pmad:BAY61_19105"/>
<reference evidence="3 4" key="1">
    <citation type="submission" date="2016-10" db="EMBL/GenBank/DDBJ databases">
        <authorList>
            <person name="de Groot N.N."/>
        </authorList>
    </citation>
    <scope>NUCLEOTIDE SEQUENCE [LARGE SCALE GENOMIC DNA]</scope>
    <source>
        <strain evidence="3 4">CGMCC 4.5506</strain>
    </source>
</reference>
<dbReference type="Proteomes" id="UP000199494">
    <property type="component" value="Unassembled WGS sequence"/>
</dbReference>
<feature type="chain" id="PRO_5043736099" evidence="2">
    <location>
        <begin position="28"/>
        <end position="84"/>
    </location>
</feature>
<dbReference type="RefSeq" id="WP_091808327.1">
    <property type="nucleotide sequence ID" value="NZ_CP016353.1"/>
</dbReference>
<evidence type="ECO:0000256" key="1">
    <source>
        <dbReference type="SAM" id="MobiDB-lite"/>
    </source>
</evidence>
<dbReference type="EMBL" id="FMZE01000009">
    <property type="protein sequence ID" value="SDD52454.1"/>
    <property type="molecule type" value="Genomic_DNA"/>
</dbReference>
<protein>
    <submittedName>
        <fullName evidence="3">Uncharacterized protein</fullName>
    </submittedName>
</protein>
<name>A0A222VS63_9PSEU</name>
<proteinExistence type="predicted"/>
<evidence type="ECO:0000256" key="2">
    <source>
        <dbReference type="SAM" id="SignalP"/>
    </source>
</evidence>
<feature type="region of interest" description="Disordered" evidence="1">
    <location>
        <begin position="27"/>
        <end position="67"/>
    </location>
</feature>
<evidence type="ECO:0000313" key="3">
    <source>
        <dbReference type="EMBL" id="SDD52454.1"/>
    </source>
</evidence>